<dbReference type="InterPro" id="IPR019080">
    <property type="entry name" value="YqaJ_viral_recombinase"/>
</dbReference>
<feature type="compositionally biased region" description="Polar residues" evidence="1">
    <location>
        <begin position="51"/>
        <end position="63"/>
    </location>
</feature>
<evidence type="ECO:0000313" key="4">
    <source>
        <dbReference type="Proteomes" id="UP000498640"/>
    </source>
</evidence>
<dbReference type="InterPro" id="IPR011335">
    <property type="entry name" value="Restrct_endonuc-II-like"/>
</dbReference>
<dbReference type="InterPro" id="IPR017482">
    <property type="entry name" value="Lambda-type_endonuclease"/>
</dbReference>
<reference evidence="3 4" key="2">
    <citation type="journal article" date="2020" name="Microorganisms">
        <title>Analysis of Complete Genome Sequence of Acinetobacter baumannii Strain ATCC 19606 Reveals Novel Mobile Genetic Elements and Novel Prophage.</title>
        <authorList>
            <person name="Hamidian M."/>
            <person name="Blasco L."/>
            <person name="Tillman L.N."/>
            <person name="To J."/>
            <person name="Tomas M."/>
            <person name="Myers G.S.A."/>
        </authorList>
    </citation>
    <scope>NUCLEOTIDE SEQUENCE [LARGE SCALE GENOMIC DNA]</scope>
    <source>
        <strain evidence="4">ATCC 19606 / DSM 30007 / JCM 6841 / CCUG 19606 / CIP 70.34 / NBRC 109757 / NCIMB 12457 / NCTC 12156 / 81</strain>
    </source>
</reference>
<dbReference type="Proteomes" id="UP000498640">
    <property type="component" value="Chromosome"/>
</dbReference>
<organism evidence="3 4">
    <name type="scientific">Acinetobacter baumannii (strain ATCC 19606 / DSM 30007 / JCM 6841 / CCUG 19606 / CIP 70.34 / NBRC 109757 / NCIMB 12457 / NCTC 12156 / 81)</name>
    <dbReference type="NCBI Taxonomy" id="575584"/>
    <lineage>
        <taxon>Bacteria</taxon>
        <taxon>Pseudomonadati</taxon>
        <taxon>Pseudomonadota</taxon>
        <taxon>Gammaproteobacteria</taxon>
        <taxon>Moraxellales</taxon>
        <taxon>Moraxellaceae</taxon>
        <taxon>Acinetobacter</taxon>
        <taxon>Acinetobacter calcoaceticus/baumannii complex</taxon>
    </lineage>
</organism>
<proteinExistence type="predicted"/>
<evidence type="ECO:0000259" key="2">
    <source>
        <dbReference type="Pfam" id="PF09588"/>
    </source>
</evidence>
<dbReference type="InterPro" id="IPR051703">
    <property type="entry name" value="NF-kappa-B_Signaling_Reg"/>
</dbReference>
<gene>
    <name evidence="3" type="ORF">FQU82_01206</name>
</gene>
<dbReference type="NCBIfam" id="TIGR03033">
    <property type="entry name" value="phage_rel_nuc"/>
    <property type="match status" value="1"/>
</dbReference>
<dbReference type="PANTHER" id="PTHR46609:SF6">
    <property type="entry name" value="EXONUCLEASE, PHAGE-TYPE_RECB, C-TERMINAL DOMAIN-CONTAINING PROTEIN-RELATED"/>
    <property type="match status" value="1"/>
</dbReference>
<accession>A0ABX6CEE2</accession>
<feature type="compositionally biased region" description="Pro residues" evidence="1">
    <location>
        <begin position="19"/>
        <end position="31"/>
    </location>
</feature>
<feature type="region of interest" description="Disordered" evidence="1">
    <location>
        <begin position="17"/>
        <end position="65"/>
    </location>
</feature>
<sequence>MRLGGIFTLPLTTPVIPSSIPPLPMPLPLPTSPDSTSETSQRPSRTRQQHYPKTQQGQRQSRVGTLCPKRLAETKHMSQAEWLSLRRQGFGSSDCAAACGLNPYMSMLELWMIKTGRIQQSIEDESEGHAPLYWGKRLEPLVAEYYSMHTNYKVRRVNAVLQHPEADKHFMLANLDYSVAGDADVQILECKTAGEYGAKLWRDGVPLYVLCQVQHQLAVTGKKAAHICVLICGHETRIYKVTRSETVIKHIIEAERYFWQCVEKDIPPDVDASESSAKAIQQLYPQHVPLTVEDLSHNDQANQLFSQLLKERHHIEIHQNLFDETKHQIQMLMKDAERATFAHGSVTWKKSKDSTVLDGKAVLKLHPEMLQQFPQHKAGTRRFQIYTDD</sequence>
<evidence type="ECO:0000256" key="1">
    <source>
        <dbReference type="SAM" id="MobiDB-lite"/>
    </source>
</evidence>
<name>A0ABX6CEE2_ACIB2</name>
<dbReference type="EMBL" id="CP045110">
    <property type="protein sequence ID" value="QFQ04639.1"/>
    <property type="molecule type" value="Genomic_DNA"/>
</dbReference>
<evidence type="ECO:0000313" key="3">
    <source>
        <dbReference type="EMBL" id="QFQ04639.1"/>
    </source>
</evidence>
<protein>
    <recommendedName>
        <fullName evidence="2">YqaJ viral recombinase domain-containing protein</fullName>
    </recommendedName>
</protein>
<dbReference type="Pfam" id="PF09588">
    <property type="entry name" value="YqaJ"/>
    <property type="match status" value="1"/>
</dbReference>
<dbReference type="Gene3D" id="3.90.320.10">
    <property type="match status" value="1"/>
</dbReference>
<dbReference type="InterPro" id="IPR011604">
    <property type="entry name" value="PDDEXK-like_dom_sf"/>
</dbReference>
<dbReference type="PANTHER" id="PTHR46609">
    <property type="entry name" value="EXONUCLEASE, PHAGE-TYPE/RECB, C-TERMINAL DOMAIN-CONTAINING PROTEIN"/>
    <property type="match status" value="1"/>
</dbReference>
<keyword evidence="4" id="KW-1185">Reference proteome</keyword>
<reference evidence="4" key="1">
    <citation type="submission" date="2019-10" db="EMBL/GenBank/DDBJ databases">
        <title>Acinetobacter baumannii strain ATCC 19606 complete genome sequence.</title>
        <authorList>
            <person name="Tillman L.N."/>
            <person name="Kenyon J."/>
            <person name="To J."/>
            <person name="Hamidian M."/>
        </authorList>
    </citation>
    <scope>NUCLEOTIDE SEQUENCE [LARGE SCALE GENOMIC DNA]</scope>
    <source>
        <strain evidence="4">ATCC 19606 / DSM 30007 / JCM 6841 / CCUG 19606 / CIP 70.34 / NBRC 109757 / NCIMB 12457 / NCTC 12156 / 81</strain>
    </source>
</reference>
<dbReference type="SUPFAM" id="SSF52980">
    <property type="entry name" value="Restriction endonuclease-like"/>
    <property type="match status" value="1"/>
</dbReference>
<feature type="domain" description="YqaJ viral recombinase" evidence="2">
    <location>
        <begin position="81"/>
        <end position="222"/>
    </location>
</feature>